<dbReference type="Gene3D" id="3.40.50.1000">
    <property type="entry name" value="HAD superfamily/HAD-like"/>
    <property type="match status" value="1"/>
</dbReference>
<feature type="domain" description="Cation-transporting P-type ATPase N-terminal" evidence="13">
    <location>
        <begin position="60"/>
        <end position="136"/>
    </location>
</feature>
<dbReference type="NCBIfam" id="TIGR01494">
    <property type="entry name" value="ATPase_P-type"/>
    <property type="match status" value="2"/>
</dbReference>
<dbReference type="SUPFAM" id="SSF81653">
    <property type="entry name" value="Calcium ATPase, transduction domain A"/>
    <property type="match status" value="1"/>
</dbReference>
<evidence type="ECO:0000313" key="15">
    <source>
        <dbReference type="Proteomes" id="UP000198341"/>
    </source>
</evidence>
<dbReference type="InterPro" id="IPR044492">
    <property type="entry name" value="P_typ_ATPase_HD_dom"/>
</dbReference>
<evidence type="ECO:0000256" key="12">
    <source>
        <dbReference type="SAM" id="SignalP"/>
    </source>
</evidence>
<keyword evidence="5" id="KW-0067">ATP-binding</keyword>
<dbReference type="Pfam" id="PF08282">
    <property type="entry name" value="Hydrolase_3"/>
    <property type="match status" value="1"/>
</dbReference>
<dbReference type="Gene3D" id="1.20.1110.10">
    <property type="entry name" value="Calcium-transporting ATPase, transmembrane domain"/>
    <property type="match status" value="1"/>
</dbReference>
<feature type="transmembrane region" description="Helical" evidence="11">
    <location>
        <begin position="926"/>
        <end position="952"/>
    </location>
</feature>
<keyword evidence="3 11" id="KW-0812">Transmembrane</keyword>
<dbReference type="Gene3D" id="2.70.150.10">
    <property type="entry name" value="Calcium-transporting ATPase, cytoplasmic transduction domain A"/>
    <property type="match status" value="1"/>
</dbReference>
<dbReference type="SFLD" id="SFLDG00002">
    <property type="entry name" value="C1.7:_P-type_atpase_like"/>
    <property type="match status" value="1"/>
</dbReference>
<name>K8F2M6_9CHLO</name>
<dbReference type="Gene3D" id="3.40.1110.10">
    <property type="entry name" value="Calcium-transporting ATPase, cytoplasmic domain N"/>
    <property type="match status" value="1"/>
</dbReference>
<dbReference type="Pfam" id="PF13246">
    <property type="entry name" value="Cation_ATPase"/>
    <property type="match status" value="1"/>
</dbReference>
<dbReference type="SUPFAM" id="SSF81660">
    <property type="entry name" value="Metal cation-transporting ATPase, ATP-binding domain N"/>
    <property type="match status" value="1"/>
</dbReference>
<dbReference type="InterPro" id="IPR023298">
    <property type="entry name" value="ATPase_P-typ_TM_dom_sf"/>
</dbReference>
<dbReference type="FunFam" id="3.40.50.1000:FF:000083">
    <property type="entry name" value="Sodium/potassium-transporting ATPase subunit alpha"/>
    <property type="match status" value="1"/>
</dbReference>
<evidence type="ECO:0000256" key="9">
    <source>
        <dbReference type="ARBA" id="ARBA00023136"/>
    </source>
</evidence>
<dbReference type="GO" id="GO:0016887">
    <property type="term" value="F:ATP hydrolysis activity"/>
    <property type="evidence" value="ECO:0007669"/>
    <property type="project" value="InterPro"/>
</dbReference>
<protein>
    <submittedName>
        <fullName evidence="14">Sarcoplasmic/endoplasmic reticulum calcium ATPase 1</fullName>
    </submittedName>
</protein>
<feature type="signal peptide" evidence="12">
    <location>
        <begin position="1"/>
        <end position="23"/>
    </location>
</feature>
<feature type="region of interest" description="Disordered" evidence="10">
    <location>
        <begin position="437"/>
        <end position="456"/>
    </location>
</feature>
<dbReference type="InterPro" id="IPR036412">
    <property type="entry name" value="HAD-like_sf"/>
</dbReference>
<reference evidence="14 15" key="1">
    <citation type="submission" date="2011-10" db="EMBL/GenBank/DDBJ databases">
        <authorList>
            <person name="Genoscope - CEA"/>
        </authorList>
    </citation>
    <scope>NUCLEOTIDE SEQUENCE [LARGE SCALE GENOMIC DNA]</scope>
    <source>
        <strain evidence="14 15">RCC 1105</strain>
    </source>
</reference>
<keyword evidence="8 11" id="KW-1133">Transmembrane helix</keyword>
<organism evidence="14 15">
    <name type="scientific">Bathycoccus prasinos</name>
    <dbReference type="NCBI Taxonomy" id="41875"/>
    <lineage>
        <taxon>Eukaryota</taxon>
        <taxon>Viridiplantae</taxon>
        <taxon>Chlorophyta</taxon>
        <taxon>Mamiellophyceae</taxon>
        <taxon>Mamiellales</taxon>
        <taxon>Bathycoccaceae</taxon>
        <taxon>Bathycoccus</taxon>
    </lineage>
</organism>
<dbReference type="FunFam" id="3.40.1110.10:FF:000003">
    <property type="entry name" value="Calcium-transporting ATPase"/>
    <property type="match status" value="1"/>
</dbReference>
<dbReference type="KEGG" id="bpg:Bathy07g01080"/>
<dbReference type="InterPro" id="IPR004014">
    <property type="entry name" value="ATPase_P-typ_cation-transptr_N"/>
</dbReference>
<feature type="transmembrane region" description="Helical" evidence="11">
    <location>
        <begin position="143"/>
        <end position="164"/>
    </location>
</feature>
<feature type="region of interest" description="Disordered" evidence="10">
    <location>
        <begin position="1097"/>
        <end position="1134"/>
    </location>
</feature>
<evidence type="ECO:0000256" key="6">
    <source>
        <dbReference type="ARBA" id="ARBA00022842"/>
    </source>
</evidence>
<dbReference type="RefSeq" id="XP_007512204.1">
    <property type="nucleotide sequence ID" value="XM_007512142.1"/>
</dbReference>
<keyword evidence="6" id="KW-0460">Magnesium</keyword>
<feature type="transmembrane region" description="Helical" evidence="11">
    <location>
        <begin position="1061"/>
        <end position="1079"/>
    </location>
</feature>
<dbReference type="InterPro" id="IPR059000">
    <property type="entry name" value="ATPase_P-type_domA"/>
</dbReference>
<dbReference type="InterPro" id="IPR023299">
    <property type="entry name" value="ATPase_P-typ_cyto_dom_N"/>
</dbReference>
<dbReference type="SUPFAM" id="SSF81665">
    <property type="entry name" value="Calcium ATPase, transmembrane domain M"/>
    <property type="match status" value="1"/>
</dbReference>
<keyword evidence="2" id="KW-0597">Phosphoprotein</keyword>
<feature type="chain" id="PRO_5003917814" evidence="12">
    <location>
        <begin position="24"/>
        <end position="1134"/>
    </location>
</feature>
<dbReference type="GO" id="GO:0005524">
    <property type="term" value="F:ATP binding"/>
    <property type="evidence" value="ECO:0007669"/>
    <property type="project" value="UniProtKB-KW"/>
</dbReference>
<feature type="transmembrane region" description="Helical" evidence="11">
    <location>
        <begin position="119"/>
        <end position="137"/>
    </location>
</feature>
<dbReference type="InterPro" id="IPR006068">
    <property type="entry name" value="ATPase_P-typ_cation-transptr_C"/>
</dbReference>
<feature type="transmembrane region" description="Helical" evidence="11">
    <location>
        <begin position="1020"/>
        <end position="1041"/>
    </location>
</feature>
<dbReference type="InterPro" id="IPR023214">
    <property type="entry name" value="HAD_sf"/>
</dbReference>
<dbReference type="FunFam" id="1.20.1110.10:FF:000065">
    <property type="entry name" value="Sarcoplasmic/endoplasmic reticulum calcium ATPase 1"/>
    <property type="match status" value="2"/>
</dbReference>
<evidence type="ECO:0000256" key="3">
    <source>
        <dbReference type="ARBA" id="ARBA00022692"/>
    </source>
</evidence>
<evidence type="ECO:0000256" key="4">
    <source>
        <dbReference type="ARBA" id="ARBA00022741"/>
    </source>
</evidence>
<dbReference type="AlphaFoldDB" id="K8F2M6"/>
<dbReference type="Pfam" id="PF00689">
    <property type="entry name" value="Cation_ATPase_C"/>
    <property type="match status" value="1"/>
</dbReference>
<gene>
    <name evidence="14" type="ORF">Bathy07g01080</name>
</gene>
<dbReference type="Pfam" id="PF00122">
    <property type="entry name" value="E1-E2_ATPase"/>
    <property type="match status" value="1"/>
</dbReference>
<keyword evidence="12" id="KW-0732">Signal</keyword>
<dbReference type="InterPro" id="IPR001757">
    <property type="entry name" value="P_typ_ATPase"/>
</dbReference>
<evidence type="ECO:0000256" key="11">
    <source>
        <dbReference type="SAM" id="Phobius"/>
    </source>
</evidence>
<dbReference type="EMBL" id="FO082272">
    <property type="protein sequence ID" value="CCO66292.1"/>
    <property type="molecule type" value="Genomic_DNA"/>
</dbReference>
<dbReference type="GO" id="GO:0016020">
    <property type="term" value="C:membrane"/>
    <property type="evidence" value="ECO:0007669"/>
    <property type="project" value="UniProtKB-SubCell"/>
</dbReference>
<feature type="transmembrane region" description="Helical" evidence="11">
    <location>
        <begin position="361"/>
        <end position="384"/>
    </location>
</feature>
<evidence type="ECO:0000256" key="2">
    <source>
        <dbReference type="ARBA" id="ARBA00022553"/>
    </source>
</evidence>
<dbReference type="SMART" id="SM00831">
    <property type="entry name" value="Cation_ATPase_N"/>
    <property type="match status" value="1"/>
</dbReference>
<dbReference type="PRINTS" id="PR00119">
    <property type="entry name" value="CATATPASE"/>
</dbReference>
<comment type="subcellular location">
    <subcellularLocation>
        <location evidence="1">Membrane</location>
        <topology evidence="1">Multi-pass membrane protein</topology>
    </subcellularLocation>
</comment>
<dbReference type="SFLD" id="SFLDS00003">
    <property type="entry name" value="Haloacid_Dehalogenase"/>
    <property type="match status" value="1"/>
</dbReference>
<evidence type="ECO:0000256" key="1">
    <source>
        <dbReference type="ARBA" id="ARBA00004141"/>
    </source>
</evidence>
<evidence type="ECO:0000256" key="7">
    <source>
        <dbReference type="ARBA" id="ARBA00022967"/>
    </source>
</evidence>
<feature type="compositionally biased region" description="Polar residues" evidence="10">
    <location>
        <begin position="1114"/>
        <end position="1134"/>
    </location>
</feature>
<proteinExistence type="predicted"/>
<dbReference type="eggNOG" id="KOG0202">
    <property type="taxonomic scope" value="Eukaryota"/>
</dbReference>
<dbReference type="InterPro" id="IPR008250">
    <property type="entry name" value="ATPase_P-typ_transduc_dom_A_sf"/>
</dbReference>
<evidence type="ECO:0000256" key="10">
    <source>
        <dbReference type="SAM" id="MobiDB-lite"/>
    </source>
</evidence>
<dbReference type="FunFam" id="2.70.150.10:FF:000055">
    <property type="entry name" value="Calcium-transporting ATPase"/>
    <property type="match status" value="1"/>
</dbReference>
<dbReference type="SFLD" id="SFLDF00027">
    <property type="entry name" value="p-type_atpase"/>
    <property type="match status" value="1"/>
</dbReference>
<accession>K8F2M6</accession>
<dbReference type="PRINTS" id="PR00120">
    <property type="entry name" value="HATPASE"/>
</dbReference>
<dbReference type="PANTHER" id="PTHR42861">
    <property type="entry name" value="CALCIUM-TRANSPORTING ATPASE"/>
    <property type="match status" value="1"/>
</dbReference>
<dbReference type="Pfam" id="PF00690">
    <property type="entry name" value="Cation_ATPase_N"/>
    <property type="match status" value="1"/>
</dbReference>
<dbReference type="STRING" id="41875.K8F2M6"/>
<sequence>MRGDFFNTTLLLIIILRAETTRRERFQTSSGFGSIFCSFLLPREQSFTDTIYPFSFFRDDDENDENIQVLEHHQVDANRGLSEKTNAIDKLRLRFGANEMPEEKGQNFIKLILKQFDDLLVKILIVAAIVSFILAAVDGDGELAFVEPTVIVLILIANATVGVVTETNAEKAIEELKAYQADLATVLRDGRLRVVKASELVPGDIVEVAVGAKVPADCRIIGILSSTLRVDQAILTGESGSVEKEAGHIDDSERARRAVVQDKTCLLFSGTVVSVGRARAVVVGTGLNTAIGKIRDAMKNHGGADDEEELTPLKKKLDEFGRLLSKVIAVVCILVWVVNIGHFGDPLYGGWFRGMVYYLKIAVALAVAAIPEGLPAVVTTCLALGTRKMAKRHAIVRSLPSVETLGCTTVVCSDKTGTLTTNAMCVQKMCVVDRTKQRSSSTGRKGGNGASGSSHAPLLREFDVEGNSYAPNGLILEASNGVISPRQQRFNSIDRDVVKHPADLPSVLHLSICASLCNDSTLTFDLNKREYAKIGESTEVALRVLSEKVGLPGFDAMPTALTKLSEQERASYCAAYWAGQFKRVAQMDFTRDRKMMSTLCSRKGTNILFSKGAPEAVLEKCSNALTNGKGAAEPMNDQVRKDLNDVLSKYAKTSLRVLALAMRPMPAKQTQITAEDENDLTFLGFVGIADPPRAEVARAIATCRGAGIRVVMVTGDNKTTAESIGSQIGLIEANAFGEPIVPDGASLQGVDFDELKSDREKSEAATRLTIFSRVEPAHKAKLVELLKMQKHVVAMTGDGVNDAPALKRADIGISMGSGTAVAKHASDMVLADDNFASIVSAVAEGRAIYDNTKAFIRYMVSSNIGEVVCIFIAAALGMPETLCPVQLLWVNLVTDGLPATALGFNKPDRDIMRQRPRSPTEPIVDSWLFIRYLIVGVYVGIVTVVAFAWWFMYFENGPLLSWNDLTSFEQCVEGAHDYSCQIFKDRRPSTMSMTVLVTVEMFNALNALSENSSLLKHPPWSNKWLLGAIFISMALHVMILYVPWMNITFSVSYLSWKEWKAVLWLSFPVIVCEEILKAFTRKFKKRMRFWSVSRGGKSLLPSRRSHSNSGAGGINNSLSGDSPKFHNQLSPHTM</sequence>
<keyword evidence="15" id="KW-1185">Reference proteome</keyword>
<dbReference type="InterPro" id="IPR018303">
    <property type="entry name" value="ATPase_P-typ_P_site"/>
</dbReference>
<dbReference type="PROSITE" id="PS00154">
    <property type="entry name" value="ATPASE_E1_E2"/>
    <property type="match status" value="1"/>
</dbReference>
<feature type="transmembrane region" description="Helical" evidence="11">
    <location>
        <begin position="323"/>
        <end position="341"/>
    </location>
</feature>
<dbReference type="GeneID" id="19014598"/>
<keyword evidence="7" id="KW-1278">Translocase</keyword>
<dbReference type="SUPFAM" id="SSF56784">
    <property type="entry name" value="HAD-like"/>
    <property type="match status" value="1"/>
</dbReference>
<evidence type="ECO:0000256" key="8">
    <source>
        <dbReference type="ARBA" id="ARBA00022989"/>
    </source>
</evidence>
<keyword evidence="9 11" id="KW-0472">Membrane</keyword>
<keyword evidence="4" id="KW-0547">Nucleotide-binding</keyword>
<evidence type="ECO:0000256" key="5">
    <source>
        <dbReference type="ARBA" id="ARBA00022840"/>
    </source>
</evidence>
<feature type="transmembrane region" description="Helical" evidence="11">
    <location>
        <begin position="855"/>
        <end position="876"/>
    </location>
</feature>
<dbReference type="Proteomes" id="UP000198341">
    <property type="component" value="Chromosome 7"/>
</dbReference>
<dbReference type="OrthoDB" id="3352408at2759"/>
<evidence type="ECO:0000259" key="13">
    <source>
        <dbReference type="SMART" id="SM00831"/>
    </source>
</evidence>
<evidence type="ECO:0000313" key="14">
    <source>
        <dbReference type="EMBL" id="CCO66292.1"/>
    </source>
</evidence>